<comment type="pathway">
    <text evidence="1 9">Carbohydrate acid metabolism; D-gluconate degradation.</text>
</comment>
<dbReference type="EC" id="2.7.1.12" evidence="3 9"/>
<accession>A0A077Z2S3</accession>
<proteinExistence type="inferred from homology"/>
<evidence type="ECO:0000256" key="6">
    <source>
        <dbReference type="ARBA" id="ARBA00022777"/>
    </source>
</evidence>
<dbReference type="STRING" id="36087.A0A077Z2S3"/>
<comment type="similarity">
    <text evidence="2 9">Belongs to the gluconokinase GntK/GntV family.</text>
</comment>
<sequence>MALPAGAVDVSHAISGKGLTLILMGVSGSGKSTIGRALSLKLGIPFLDGDDYHSAFNKAKMCRGEPLSDEERAQWLSIMSRLAQQFHVKQQTVIIGCSALKQQYRQRLVGRREQTTWIFYLHVPLEMAQARLSSRTGHFFKPWLLKSQYEILECPSPNEFHTVTVDASQPITAVVNEICTFLKSLNTTAGEIE</sequence>
<dbReference type="SUPFAM" id="SSF52540">
    <property type="entry name" value="P-loop containing nucleoside triphosphate hydrolases"/>
    <property type="match status" value="1"/>
</dbReference>
<dbReference type="GO" id="GO:0005975">
    <property type="term" value="P:carbohydrate metabolic process"/>
    <property type="evidence" value="ECO:0007669"/>
    <property type="project" value="InterPro"/>
</dbReference>
<evidence type="ECO:0000256" key="9">
    <source>
        <dbReference type="RuleBase" id="RU363066"/>
    </source>
</evidence>
<comment type="catalytic activity">
    <reaction evidence="8 9">
        <text>D-gluconate + ATP = 6-phospho-D-gluconate + ADP + H(+)</text>
        <dbReference type="Rhea" id="RHEA:19433"/>
        <dbReference type="ChEBI" id="CHEBI:15378"/>
        <dbReference type="ChEBI" id="CHEBI:18391"/>
        <dbReference type="ChEBI" id="CHEBI:30616"/>
        <dbReference type="ChEBI" id="CHEBI:58759"/>
        <dbReference type="ChEBI" id="CHEBI:456216"/>
        <dbReference type="EC" id="2.7.1.12"/>
    </reaction>
</comment>
<evidence type="ECO:0000256" key="3">
    <source>
        <dbReference type="ARBA" id="ARBA00012054"/>
    </source>
</evidence>
<evidence type="ECO:0000256" key="1">
    <source>
        <dbReference type="ARBA" id="ARBA00004875"/>
    </source>
</evidence>
<dbReference type="Proteomes" id="UP000030665">
    <property type="component" value="Unassembled WGS sequence"/>
</dbReference>
<keyword evidence="11" id="KW-1185">Reference proteome</keyword>
<dbReference type="GO" id="GO:0046316">
    <property type="term" value="F:gluconokinase activity"/>
    <property type="evidence" value="ECO:0007669"/>
    <property type="project" value="UniProtKB-EC"/>
</dbReference>
<dbReference type="EMBL" id="HG805914">
    <property type="protein sequence ID" value="CDW54762.1"/>
    <property type="molecule type" value="Genomic_DNA"/>
</dbReference>
<keyword evidence="4 9" id="KW-0808">Transferase</keyword>
<organism evidence="10 11">
    <name type="scientific">Trichuris trichiura</name>
    <name type="common">Whipworm</name>
    <name type="synonym">Trichocephalus trichiurus</name>
    <dbReference type="NCBI Taxonomy" id="36087"/>
    <lineage>
        <taxon>Eukaryota</taxon>
        <taxon>Metazoa</taxon>
        <taxon>Ecdysozoa</taxon>
        <taxon>Nematoda</taxon>
        <taxon>Enoplea</taxon>
        <taxon>Dorylaimia</taxon>
        <taxon>Trichinellida</taxon>
        <taxon>Trichuridae</taxon>
        <taxon>Trichuris</taxon>
    </lineage>
</organism>
<evidence type="ECO:0000256" key="4">
    <source>
        <dbReference type="ARBA" id="ARBA00022679"/>
    </source>
</evidence>
<evidence type="ECO:0000313" key="11">
    <source>
        <dbReference type="Proteomes" id="UP000030665"/>
    </source>
</evidence>
<keyword evidence="6 9" id="KW-0418">Kinase</keyword>
<dbReference type="Gene3D" id="3.40.50.300">
    <property type="entry name" value="P-loop containing nucleotide triphosphate hydrolases"/>
    <property type="match status" value="1"/>
</dbReference>
<keyword evidence="7 9" id="KW-0067">ATP-binding</keyword>
<evidence type="ECO:0000256" key="5">
    <source>
        <dbReference type="ARBA" id="ARBA00022741"/>
    </source>
</evidence>
<name>A0A077Z2S3_TRITR</name>
<evidence type="ECO:0000256" key="2">
    <source>
        <dbReference type="ARBA" id="ARBA00008420"/>
    </source>
</evidence>
<reference evidence="10" key="1">
    <citation type="submission" date="2014-01" db="EMBL/GenBank/DDBJ databases">
        <authorList>
            <person name="Aslett M."/>
        </authorList>
    </citation>
    <scope>NUCLEOTIDE SEQUENCE</scope>
</reference>
<evidence type="ECO:0000313" key="10">
    <source>
        <dbReference type="EMBL" id="CDW54762.1"/>
    </source>
</evidence>
<dbReference type="PANTHER" id="PTHR43442">
    <property type="entry name" value="GLUCONOKINASE-RELATED"/>
    <property type="match status" value="1"/>
</dbReference>
<dbReference type="NCBIfam" id="TIGR01313">
    <property type="entry name" value="therm_gnt_kin"/>
    <property type="match status" value="1"/>
</dbReference>
<dbReference type="GO" id="GO:0005524">
    <property type="term" value="F:ATP binding"/>
    <property type="evidence" value="ECO:0007669"/>
    <property type="project" value="UniProtKB-KW"/>
</dbReference>
<dbReference type="UniPathway" id="UPA00792"/>
<reference evidence="10" key="2">
    <citation type="submission" date="2014-03" db="EMBL/GenBank/DDBJ databases">
        <title>The whipworm genome and dual-species transcriptomics of an intimate host-pathogen interaction.</title>
        <authorList>
            <person name="Foth B.J."/>
            <person name="Tsai I.J."/>
            <person name="Reid A.J."/>
            <person name="Bancroft A.J."/>
            <person name="Nichol S."/>
            <person name="Tracey A."/>
            <person name="Holroyd N."/>
            <person name="Cotton J.A."/>
            <person name="Stanley E.J."/>
            <person name="Zarowiecki M."/>
            <person name="Liu J.Z."/>
            <person name="Huckvale T."/>
            <person name="Cooper P.J."/>
            <person name="Grencis R.K."/>
            <person name="Berriman M."/>
        </authorList>
    </citation>
    <scope>NUCLEOTIDE SEQUENCE [LARGE SCALE GENOMIC DNA]</scope>
</reference>
<evidence type="ECO:0000256" key="8">
    <source>
        <dbReference type="ARBA" id="ARBA00048090"/>
    </source>
</evidence>
<protein>
    <recommendedName>
        <fullName evidence="3 9">Gluconokinase</fullName>
        <ecNumber evidence="3 9">2.7.1.12</ecNumber>
    </recommendedName>
</protein>
<dbReference type="AlphaFoldDB" id="A0A077Z2S3"/>
<dbReference type="PRINTS" id="PR01100">
    <property type="entry name" value="SHIKIMTKNASE"/>
</dbReference>
<dbReference type="PANTHER" id="PTHR43442:SF3">
    <property type="entry name" value="GLUCONOKINASE-RELATED"/>
    <property type="match status" value="1"/>
</dbReference>
<dbReference type="CDD" id="cd02021">
    <property type="entry name" value="GntK"/>
    <property type="match status" value="1"/>
</dbReference>
<keyword evidence="5 9" id="KW-0547">Nucleotide-binding</keyword>
<dbReference type="OrthoDB" id="275177at2759"/>
<dbReference type="InterPro" id="IPR006001">
    <property type="entry name" value="Therm_gnt_kin"/>
</dbReference>
<evidence type="ECO:0000256" key="7">
    <source>
        <dbReference type="ARBA" id="ARBA00022840"/>
    </source>
</evidence>
<gene>
    <name evidence="10" type="ORF">TTRE_0000303201</name>
</gene>
<dbReference type="InterPro" id="IPR031322">
    <property type="entry name" value="Shikimate/glucono_kinase"/>
</dbReference>
<dbReference type="GO" id="GO:0005737">
    <property type="term" value="C:cytoplasm"/>
    <property type="evidence" value="ECO:0007669"/>
    <property type="project" value="TreeGrafter"/>
</dbReference>
<dbReference type="Pfam" id="PF01202">
    <property type="entry name" value="SKI"/>
    <property type="match status" value="1"/>
</dbReference>
<dbReference type="InterPro" id="IPR027417">
    <property type="entry name" value="P-loop_NTPase"/>
</dbReference>